<keyword evidence="1" id="KW-1133">Transmembrane helix</keyword>
<comment type="caution">
    <text evidence="2">The sequence shown here is derived from an EMBL/GenBank/DDBJ whole genome shotgun (WGS) entry which is preliminary data.</text>
</comment>
<gene>
    <name evidence="2" type="ORF">UU83_C0001G0023</name>
</gene>
<evidence type="ECO:0008006" key="4">
    <source>
        <dbReference type="Google" id="ProtNLM"/>
    </source>
</evidence>
<evidence type="ECO:0000313" key="3">
    <source>
        <dbReference type="Proteomes" id="UP000033856"/>
    </source>
</evidence>
<reference evidence="2 3" key="1">
    <citation type="journal article" date="2015" name="Nature">
        <title>rRNA introns, odd ribosomes, and small enigmatic genomes across a large radiation of phyla.</title>
        <authorList>
            <person name="Brown C.T."/>
            <person name="Hug L.A."/>
            <person name="Thomas B.C."/>
            <person name="Sharon I."/>
            <person name="Castelle C.J."/>
            <person name="Singh A."/>
            <person name="Wilkins M.J."/>
            <person name="Williams K.H."/>
            <person name="Banfield J.F."/>
        </authorList>
    </citation>
    <scope>NUCLEOTIDE SEQUENCE [LARGE SCALE GENOMIC DNA]</scope>
</reference>
<evidence type="ECO:0000313" key="2">
    <source>
        <dbReference type="EMBL" id="KKS25807.1"/>
    </source>
</evidence>
<name>A0A0G0XMU9_9BACT</name>
<keyword evidence="1" id="KW-0812">Transmembrane</keyword>
<organism evidence="2 3">
    <name type="scientific">Candidatus Jorgensenbacteria bacterium GW2011_GWF2_41_8</name>
    <dbReference type="NCBI Taxonomy" id="1618667"/>
    <lineage>
        <taxon>Bacteria</taxon>
        <taxon>Candidatus Joergenseniibacteriota</taxon>
    </lineage>
</organism>
<protein>
    <recommendedName>
        <fullName evidence="4">Glycosyltransferase RgtA/B/C/D-like domain-containing protein</fullName>
    </recommendedName>
</protein>
<sequence>IIFLRDYGTQIKYINIFEASLIVLLLSWILYFKNKAIDLKNKINFELMASIVFSIMAVKMIRNFGIYALTGISIAALNLSSVKIKNKKLRAGAIFAICALISIAIYNTPNNNIYTWLEDAKRFGFNIPDGASKAVEFVKQNNIRGPVFNNFDVGSLLVWKLFPKQKVFVDGRPEAYSVDFFEKIYKPMQENPALWQKYSEQYKINYVFFDYKDITPWAKSFLFNIFQNPKWTLIYRDNSTIILLKNTDENRTLINRFKLNFI</sequence>
<dbReference type="EMBL" id="LCCD01000001">
    <property type="protein sequence ID" value="KKS25807.1"/>
    <property type="molecule type" value="Genomic_DNA"/>
</dbReference>
<keyword evidence="1" id="KW-0472">Membrane</keyword>
<feature type="transmembrane region" description="Helical" evidence="1">
    <location>
        <begin position="64"/>
        <end position="82"/>
    </location>
</feature>
<evidence type="ECO:0000256" key="1">
    <source>
        <dbReference type="SAM" id="Phobius"/>
    </source>
</evidence>
<feature type="non-terminal residue" evidence="2">
    <location>
        <position position="1"/>
    </location>
</feature>
<feature type="transmembrane region" description="Helical" evidence="1">
    <location>
        <begin position="13"/>
        <end position="31"/>
    </location>
</feature>
<proteinExistence type="predicted"/>
<feature type="transmembrane region" description="Helical" evidence="1">
    <location>
        <begin position="89"/>
        <end position="106"/>
    </location>
</feature>
<dbReference type="Proteomes" id="UP000033856">
    <property type="component" value="Unassembled WGS sequence"/>
</dbReference>
<dbReference type="AlphaFoldDB" id="A0A0G0XMU9"/>
<accession>A0A0G0XMU9</accession>